<accession>A0A392TNP3</accession>
<reference evidence="9 10" key="1">
    <citation type="journal article" date="2018" name="Front. Plant Sci.">
        <title>Red Clover (Trifolium pratense) and Zigzag Clover (T. medium) - A Picture of Genomic Similarities and Differences.</title>
        <authorList>
            <person name="Dluhosova J."/>
            <person name="Istvanek J."/>
            <person name="Nedelnik J."/>
            <person name="Repkova J."/>
        </authorList>
    </citation>
    <scope>NUCLEOTIDE SEQUENCE [LARGE SCALE GENOMIC DNA]</scope>
    <source>
        <strain evidence="10">cv. 10/8</strain>
        <tissue evidence="9">Leaf</tissue>
    </source>
</reference>
<keyword evidence="5" id="KW-1133">Transmembrane helix</keyword>
<protein>
    <submittedName>
        <fullName evidence="9">Receptor-like kinase</fullName>
    </submittedName>
</protein>
<dbReference type="GO" id="GO:0016020">
    <property type="term" value="C:membrane"/>
    <property type="evidence" value="ECO:0007669"/>
    <property type="project" value="UniProtKB-SubCell"/>
</dbReference>
<dbReference type="AlphaFoldDB" id="A0A392TNP3"/>
<dbReference type="InterPro" id="IPR045874">
    <property type="entry name" value="LRK10/LRL21-25-like"/>
</dbReference>
<proteinExistence type="predicted"/>
<evidence type="ECO:0000256" key="3">
    <source>
        <dbReference type="ARBA" id="ARBA00022692"/>
    </source>
</evidence>
<keyword evidence="9" id="KW-0418">Kinase</keyword>
<keyword evidence="3" id="KW-0812">Transmembrane</keyword>
<keyword evidence="4" id="KW-0732">Signal</keyword>
<dbReference type="SUPFAM" id="SSF56112">
    <property type="entry name" value="Protein kinase-like (PK-like)"/>
    <property type="match status" value="1"/>
</dbReference>
<sequence length="65" mass="7501">MLGEATDEDKKNVKKMFIVALWCIQLNPNDRPSMDRVIEMLEGDTKDIQMPPKPSPYPTEITQDH</sequence>
<dbReference type="Gene3D" id="1.10.510.10">
    <property type="entry name" value="Transferase(Phosphotransferase) domain 1"/>
    <property type="match status" value="1"/>
</dbReference>
<evidence type="ECO:0000256" key="6">
    <source>
        <dbReference type="ARBA" id="ARBA00023136"/>
    </source>
</evidence>
<dbReference type="Proteomes" id="UP000265520">
    <property type="component" value="Unassembled WGS sequence"/>
</dbReference>
<evidence type="ECO:0000313" key="10">
    <source>
        <dbReference type="Proteomes" id="UP000265520"/>
    </source>
</evidence>
<keyword evidence="7" id="KW-0325">Glycoprotein</keyword>
<keyword evidence="9" id="KW-0808">Transferase</keyword>
<evidence type="ECO:0000256" key="4">
    <source>
        <dbReference type="ARBA" id="ARBA00022729"/>
    </source>
</evidence>
<evidence type="ECO:0000313" key="9">
    <source>
        <dbReference type="EMBL" id="MCI61770.1"/>
    </source>
</evidence>
<name>A0A392TNP3_9FABA</name>
<feature type="non-terminal residue" evidence="9">
    <location>
        <position position="65"/>
    </location>
</feature>
<keyword evidence="10" id="KW-1185">Reference proteome</keyword>
<organism evidence="9 10">
    <name type="scientific">Trifolium medium</name>
    <dbReference type="NCBI Taxonomy" id="97028"/>
    <lineage>
        <taxon>Eukaryota</taxon>
        <taxon>Viridiplantae</taxon>
        <taxon>Streptophyta</taxon>
        <taxon>Embryophyta</taxon>
        <taxon>Tracheophyta</taxon>
        <taxon>Spermatophyta</taxon>
        <taxon>Magnoliopsida</taxon>
        <taxon>eudicotyledons</taxon>
        <taxon>Gunneridae</taxon>
        <taxon>Pentapetalae</taxon>
        <taxon>rosids</taxon>
        <taxon>fabids</taxon>
        <taxon>Fabales</taxon>
        <taxon>Fabaceae</taxon>
        <taxon>Papilionoideae</taxon>
        <taxon>50 kb inversion clade</taxon>
        <taxon>NPAAA clade</taxon>
        <taxon>Hologalegina</taxon>
        <taxon>IRL clade</taxon>
        <taxon>Trifolieae</taxon>
        <taxon>Trifolium</taxon>
    </lineage>
</organism>
<dbReference type="PANTHER" id="PTHR27009">
    <property type="entry name" value="RUST RESISTANCE KINASE LR10-RELATED"/>
    <property type="match status" value="1"/>
</dbReference>
<comment type="subcellular location">
    <subcellularLocation>
        <location evidence="1">Membrane</location>
        <topology evidence="1">Single-pass type I membrane protein</topology>
    </subcellularLocation>
</comment>
<dbReference type="GO" id="GO:0004674">
    <property type="term" value="F:protein serine/threonine kinase activity"/>
    <property type="evidence" value="ECO:0007669"/>
    <property type="project" value="UniProtKB-KW"/>
</dbReference>
<keyword evidence="2" id="KW-0723">Serine/threonine-protein kinase</keyword>
<dbReference type="InterPro" id="IPR011009">
    <property type="entry name" value="Kinase-like_dom_sf"/>
</dbReference>
<keyword evidence="9" id="KW-0675">Receptor</keyword>
<feature type="region of interest" description="Disordered" evidence="8">
    <location>
        <begin position="42"/>
        <end position="65"/>
    </location>
</feature>
<evidence type="ECO:0000256" key="8">
    <source>
        <dbReference type="SAM" id="MobiDB-lite"/>
    </source>
</evidence>
<keyword evidence="6" id="KW-0472">Membrane</keyword>
<dbReference type="EMBL" id="LXQA010605931">
    <property type="protein sequence ID" value="MCI61770.1"/>
    <property type="molecule type" value="Genomic_DNA"/>
</dbReference>
<evidence type="ECO:0000256" key="1">
    <source>
        <dbReference type="ARBA" id="ARBA00004479"/>
    </source>
</evidence>
<evidence type="ECO:0000256" key="2">
    <source>
        <dbReference type="ARBA" id="ARBA00022527"/>
    </source>
</evidence>
<evidence type="ECO:0000256" key="5">
    <source>
        <dbReference type="ARBA" id="ARBA00022989"/>
    </source>
</evidence>
<evidence type="ECO:0000256" key="7">
    <source>
        <dbReference type="ARBA" id="ARBA00023180"/>
    </source>
</evidence>
<comment type="caution">
    <text evidence="9">The sequence shown here is derived from an EMBL/GenBank/DDBJ whole genome shotgun (WGS) entry which is preliminary data.</text>
</comment>